<organism evidence="1 2">
    <name type="scientific">Vespula maculifrons</name>
    <name type="common">Eastern yellow jacket</name>
    <name type="synonym">Wasp</name>
    <dbReference type="NCBI Taxonomy" id="7453"/>
    <lineage>
        <taxon>Eukaryota</taxon>
        <taxon>Metazoa</taxon>
        <taxon>Ecdysozoa</taxon>
        <taxon>Arthropoda</taxon>
        <taxon>Hexapoda</taxon>
        <taxon>Insecta</taxon>
        <taxon>Pterygota</taxon>
        <taxon>Neoptera</taxon>
        <taxon>Endopterygota</taxon>
        <taxon>Hymenoptera</taxon>
        <taxon>Apocrita</taxon>
        <taxon>Aculeata</taxon>
        <taxon>Vespoidea</taxon>
        <taxon>Vespidae</taxon>
        <taxon>Vespinae</taxon>
        <taxon>Vespula</taxon>
    </lineage>
</organism>
<dbReference type="Proteomes" id="UP001607303">
    <property type="component" value="Unassembled WGS sequence"/>
</dbReference>
<evidence type="ECO:0000313" key="2">
    <source>
        <dbReference type="Proteomes" id="UP001607303"/>
    </source>
</evidence>
<gene>
    <name evidence="1" type="ORF">V1477_009381</name>
</gene>
<sequence length="60" mass="6974">MHPLKLLMGGKFLHGMQIPINIGVKYSEIKNSIITKYKRSFSDRNISQIKAIWKKFAIIK</sequence>
<evidence type="ECO:0000313" key="1">
    <source>
        <dbReference type="EMBL" id="KAL2741752.1"/>
    </source>
</evidence>
<name>A0ABD2C9P9_VESMC</name>
<reference evidence="1 2" key="1">
    <citation type="journal article" date="2024" name="Ann. Entomol. Soc. Am.">
        <title>Genomic analyses of the southern and eastern yellowjacket wasps (Hymenoptera: Vespidae) reveal evolutionary signatures of social life.</title>
        <authorList>
            <person name="Catto M.A."/>
            <person name="Caine P.B."/>
            <person name="Orr S.E."/>
            <person name="Hunt B.G."/>
            <person name="Goodisman M.A.D."/>
        </authorList>
    </citation>
    <scope>NUCLEOTIDE SEQUENCE [LARGE SCALE GENOMIC DNA]</scope>
    <source>
        <strain evidence="1">232</strain>
        <tissue evidence="1">Head and thorax</tissue>
    </source>
</reference>
<comment type="caution">
    <text evidence="1">The sequence shown here is derived from an EMBL/GenBank/DDBJ whole genome shotgun (WGS) entry which is preliminary data.</text>
</comment>
<accession>A0ABD2C9P9</accession>
<dbReference type="AlphaFoldDB" id="A0ABD2C9P9"/>
<proteinExistence type="predicted"/>
<protein>
    <submittedName>
        <fullName evidence="1">Uncharacterized protein</fullName>
    </submittedName>
</protein>
<keyword evidence="2" id="KW-1185">Reference proteome</keyword>
<dbReference type="EMBL" id="JAYRBN010000058">
    <property type="protein sequence ID" value="KAL2741752.1"/>
    <property type="molecule type" value="Genomic_DNA"/>
</dbReference>